<dbReference type="PANTHER" id="PTHR46085:SF3">
    <property type="entry name" value="ARF GTPASE ACTIVATING PROTEIN"/>
    <property type="match status" value="1"/>
</dbReference>
<dbReference type="Pfam" id="PF01412">
    <property type="entry name" value="ArfGap"/>
    <property type="match status" value="1"/>
</dbReference>
<evidence type="ECO:0000256" key="1">
    <source>
        <dbReference type="ARBA" id="ARBA00022723"/>
    </source>
</evidence>
<feature type="region of interest" description="Disordered" evidence="5">
    <location>
        <begin position="752"/>
        <end position="787"/>
    </location>
</feature>
<dbReference type="GO" id="GO:0005096">
    <property type="term" value="F:GTPase activator activity"/>
    <property type="evidence" value="ECO:0007669"/>
    <property type="project" value="InterPro"/>
</dbReference>
<dbReference type="SMART" id="SM00105">
    <property type="entry name" value="ArfGap"/>
    <property type="match status" value="1"/>
</dbReference>
<dbReference type="InterPro" id="IPR038508">
    <property type="entry name" value="ArfGAP_dom_sf"/>
</dbReference>
<organism evidence="7">
    <name type="scientific">Sesamum radiatum</name>
    <name type="common">Black benniseed</name>
    <dbReference type="NCBI Taxonomy" id="300843"/>
    <lineage>
        <taxon>Eukaryota</taxon>
        <taxon>Viridiplantae</taxon>
        <taxon>Streptophyta</taxon>
        <taxon>Embryophyta</taxon>
        <taxon>Tracheophyta</taxon>
        <taxon>Spermatophyta</taxon>
        <taxon>Magnoliopsida</taxon>
        <taxon>eudicotyledons</taxon>
        <taxon>Gunneridae</taxon>
        <taxon>Pentapetalae</taxon>
        <taxon>asterids</taxon>
        <taxon>lamiids</taxon>
        <taxon>Lamiales</taxon>
        <taxon>Pedaliaceae</taxon>
        <taxon>Sesamum</taxon>
    </lineage>
</organism>
<evidence type="ECO:0000256" key="4">
    <source>
        <dbReference type="PROSITE-ProRule" id="PRU00288"/>
    </source>
</evidence>
<dbReference type="InterPro" id="IPR037278">
    <property type="entry name" value="ARFGAP/RecO"/>
</dbReference>
<keyword evidence="2 4" id="KW-0863">Zinc-finger</keyword>
<reference evidence="7" key="2">
    <citation type="journal article" date="2024" name="Plant">
        <title>Genomic evolution and insights into agronomic trait innovations of Sesamum species.</title>
        <authorList>
            <person name="Miao H."/>
            <person name="Wang L."/>
            <person name="Qu L."/>
            <person name="Liu H."/>
            <person name="Sun Y."/>
            <person name="Le M."/>
            <person name="Wang Q."/>
            <person name="Wei S."/>
            <person name="Zheng Y."/>
            <person name="Lin W."/>
            <person name="Duan Y."/>
            <person name="Cao H."/>
            <person name="Xiong S."/>
            <person name="Wang X."/>
            <person name="Wei L."/>
            <person name="Li C."/>
            <person name="Ma Q."/>
            <person name="Ju M."/>
            <person name="Zhao R."/>
            <person name="Li G."/>
            <person name="Mu C."/>
            <person name="Tian Q."/>
            <person name="Mei H."/>
            <person name="Zhang T."/>
            <person name="Gao T."/>
            <person name="Zhang H."/>
        </authorList>
    </citation>
    <scope>NUCLEOTIDE SEQUENCE</scope>
    <source>
        <strain evidence="7">G02</strain>
    </source>
</reference>
<keyword evidence="1" id="KW-0479">Metal-binding</keyword>
<dbReference type="AlphaFoldDB" id="A0AAW2NP55"/>
<gene>
    <name evidence="7" type="ORF">Sradi_4361800</name>
</gene>
<evidence type="ECO:0000256" key="3">
    <source>
        <dbReference type="ARBA" id="ARBA00022833"/>
    </source>
</evidence>
<dbReference type="InterPro" id="IPR044820">
    <property type="entry name" value="AGD14-like"/>
</dbReference>
<feature type="compositionally biased region" description="Basic and acidic residues" evidence="5">
    <location>
        <begin position="189"/>
        <end position="209"/>
    </location>
</feature>
<evidence type="ECO:0000256" key="2">
    <source>
        <dbReference type="ARBA" id="ARBA00022771"/>
    </source>
</evidence>
<evidence type="ECO:0000259" key="6">
    <source>
        <dbReference type="PROSITE" id="PS50115"/>
    </source>
</evidence>
<sequence length="787" mass="84135">MMDLGAGGGAGDEGRRGRRSINFYWLNTAFPPWSLFNWTVTFIKLNCEAKVVGFYCVGIEMANRLKEDEKNERIIRNLLKLPENRRCINCNSLGPQYVCTNFSTFVCTTCSGIHREFTHRVKSVSMAKFTPQEVSALQGGGNASAREIYLKEWDPQRNSLPDGSNIERLRDFIKHVYVDRRYTGERNMEKPLRAKMGEAEDFNGNRRIDTYQGGSRSPPYEDTFERYHSDRRSPGGRSPGYDRQNSEYKRSPAHGEVVNDWRREDRFGNGRRSEDRSSDGGSKVEGKSPDSQRDSDISSPPIVRPVRDILGENVSPLRVIEPPKATGGKLADGSAQTLLRKGELGSHRDKRSRGDLVITCFLSLARTASSSSLASSDVNPSEIKVEASFIDFDSVPEPPITVTVPQTQQAPPDVSSVQLTASSGNDWANFDSVPEVKAYTAPSNSLESVLSELSIPAPPSGASAPAGNLSSFQSSESQGSSFRSSFGSAGPSSVLPHGGAHAASPGPVPQQLVNVEGSFLANDLARGQWTNMNPQKHSVLPGGIGQPVSQLVTPAVGGSSSNEPWNSLAPNAHGPPVASVARVGNSETASGVGTSIGFRTESSEAKSSGRKALPEDLFTVNYSYAPSPVSGWYPGSAYVAGVPMQYNMPMVVPNFQPVSRSTNPFDVGNEPSPVQASTFPSLASLGGALPQTTTPSGLLRTSSLGGLPPHPPSMLAQGPSYASVIPPSSVIQQEIAGTMAPRPQGLSGFSIQDPAFAPLNPNPQLGGLHPAQSAPSNFTSLGGNPFG</sequence>
<dbReference type="PRINTS" id="PR00405">
    <property type="entry name" value="REVINTRACTNG"/>
</dbReference>
<dbReference type="CDD" id="cd08838">
    <property type="entry name" value="ArfGap_AGFG"/>
    <property type="match status" value="1"/>
</dbReference>
<dbReference type="InterPro" id="IPR001164">
    <property type="entry name" value="ArfGAP_dom"/>
</dbReference>
<dbReference type="Gene3D" id="1.10.220.150">
    <property type="entry name" value="Arf GTPase activating protein"/>
    <property type="match status" value="1"/>
</dbReference>
<feature type="domain" description="Arf-GAP" evidence="6">
    <location>
        <begin position="72"/>
        <end position="190"/>
    </location>
</feature>
<feature type="compositionally biased region" description="Polar residues" evidence="5">
    <location>
        <begin position="773"/>
        <end position="787"/>
    </location>
</feature>
<evidence type="ECO:0000256" key="5">
    <source>
        <dbReference type="SAM" id="MobiDB-lite"/>
    </source>
</evidence>
<dbReference type="SUPFAM" id="SSF57863">
    <property type="entry name" value="ArfGap/RecO-like zinc finger"/>
    <property type="match status" value="1"/>
</dbReference>
<protein>
    <submittedName>
        <fullName evidence="7">ADP-ribosylation factor GTPase-activating protein AGD14</fullName>
    </submittedName>
</protein>
<feature type="compositionally biased region" description="Basic and acidic residues" evidence="5">
    <location>
        <begin position="257"/>
        <end position="296"/>
    </location>
</feature>
<dbReference type="GO" id="GO:0008270">
    <property type="term" value="F:zinc ion binding"/>
    <property type="evidence" value="ECO:0007669"/>
    <property type="project" value="UniProtKB-KW"/>
</dbReference>
<dbReference type="EMBL" id="JACGWJ010000019">
    <property type="protein sequence ID" value="KAL0345305.1"/>
    <property type="molecule type" value="Genomic_DNA"/>
</dbReference>
<dbReference type="PROSITE" id="PS50115">
    <property type="entry name" value="ARFGAP"/>
    <property type="match status" value="1"/>
</dbReference>
<feature type="compositionally biased region" description="Basic and acidic residues" evidence="5">
    <location>
        <begin position="223"/>
        <end position="233"/>
    </location>
</feature>
<comment type="caution">
    <text evidence="7">The sequence shown here is derived from an EMBL/GenBank/DDBJ whole genome shotgun (WGS) entry which is preliminary data.</text>
</comment>
<name>A0AAW2NP55_SESRA</name>
<reference evidence="7" key="1">
    <citation type="submission" date="2020-06" db="EMBL/GenBank/DDBJ databases">
        <authorList>
            <person name="Li T."/>
            <person name="Hu X."/>
            <person name="Zhang T."/>
            <person name="Song X."/>
            <person name="Zhang H."/>
            <person name="Dai N."/>
            <person name="Sheng W."/>
            <person name="Hou X."/>
            <person name="Wei L."/>
        </authorList>
    </citation>
    <scope>NUCLEOTIDE SEQUENCE</scope>
    <source>
        <strain evidence="7">G02</strain>
        <tissue evidence="7">Leaf</tissue>
    </source>
</reference>
<feature type="compositionally biased region" description="Low complexity" evidence="5">
    <location>
        <begin position="457"/>
        <end position="493"/>
    </location>
</feature>
<dbReference type="PANTHER" id="PTHR46085">
    <property type="entry name" value="ARFGAP/RECO-RELATED"/>
    <property type="match status" value="1"/>
</dbReference>
<proteinExistence type="predicted"/>
<evidence type="ECO:0000313" key="7">
    <source>
        <dbReference type="EMBL" id="KAL0345305.1"/>
    </source>
</evidence>
<keyword evidence="3" id="KW-0862">Zinc</keyword>
<dbReference type="FunFam" id="1.10.220.150:FF:000005">
    <property type="entry name" value="Arf-GAP domain and FG repeat-containing protein 1"/>
    <property type="match status" value="1"/>
</dbReference>
<feature type="region of interest" description="Disordered" evidence="5">
    <location>
        <begin position="457"/>
        <end position="509"/>
    </location>
</feature>
<accession>A0AAW2NP55</accession>
<feature type="region of interest" description="Disordered" evidence="5">
    <location>
        <begin position="189"/>
        <end position="309"/>
    </location>
</feature>